<feature type="domain" description="Glycosyltransferase 2-like" evidence="1">
    <location>
        <begin position="3"/>
        <end position="159"/>
    </location>
</feature>
<organism evidence="2 3">
    <name type="scientific">Flavobacterium fructosi</name>
    <dbReference type="NCBI Taxonomy" id="3230416"/>
    <lineage>
        <taxon>Bacteria</taxon>
        <taxon>Pseudomonadati</taxon>
        <taxon>Bacteroidota</taxon>
        <taxon>Flavobacteriia</taxon>
        <taxon>Flavobacteriales</taxon>
        <taxon>Flavobacteriaceae</taxon>
        <taxon>Flavobacterium</taxon>
    </lineage>
</organism>
<dbReference type="Pfam" id="PF00535">
    <property type="entry name" value="Glycos_transf_2"/>
    <property type="match status" value="1"/>
</dbReference>
<dbReference type="SUPFAM" id="SSF53448">
    <property type="entry name" value="Nucleotide-diphospho-sugar transferases"/>
    <property type="match status" value="1"/>
</dbReference>
<dbReference type="PANTHER" id="PTHR22916:SF3">
    <property type="entry name" value="UDP-GLCNAC:BETAGAL BETA-1,3-N-ACETYLGLUCOSAMINYLTRANSFERASE-LIKE PROTEIN 1"/>
    <property type="match status" value="1"/>
</dbReference>
<keyword evidence="3" id="KW-1185">Reference proteome</keyword>
<dbReference type="InterPro" id="IPR001173">
    <property type="entry name" value="Glyco_trans_2-like"/>
</dbReference>
<dbReference type="Gene3D" id="3.90.550.10">
    <property type="entry name" value="Spore Coat Polysaccharide Biosynthesis Protein SpsA, Chain A"/>
    <property type="match status" value="1"/>
</dbReference>
<dbReference type="CDD" id="cd04196">
    <property type="entry name" value="GT_2_like_d"/>
    <property type="match status" value="1"/>
</dbReference>
<evidence type="ECO:0000313" key="3">
    <source>
        <dbReference type="Proteomes" id="UP001600039"/>
    </source>
</evidence>
<sequence>MISVCIATYNGEKYIEEQLFSILNQLGMDDEIIISDDCSTDNTIEVIKKLSDSRIKLFFNEEKGYTSNFENALKQVSGDIVFISDQDDIWDPNKVRVCLEELQFVDLVVSDCKLINSSNEVISDSYFKLRSVKKSSWGNLVKFSYLGCCLAFRSEILKKALPFPSNRQFCTHDNWLFLVGSFLFKHKVLEDTLIYYRRHDGNVSTGGLISATSRWFKIKYRIYLCFFLIKRSLLN</sequence>
<evidence type="ECO:0000313" key="2">
    <source>
        <dbReference type="EMBL" id="MFE3848006.1"/>
    </source>
</evidence>
<evidence type="ECO:0000259" key="1">
    <source>
        <dbReference type="Pfam" id="PF00535"/>
    </source>
</evidence>
<dbReference type="PANTHER" id="PTHR22916">
    <property type="entry name" value="GLYCOSYLTRANSFERASE"/>
    <property type="match status" value="1"/>
</dbReference>
<reference evidence="2 3" key="1">
    <citation type="submission" date="2024-06" db="EMBL/GenBank/DDBJ databases">
        <title>Flavobacterium spp. isolated from glacier.</title>
        <authorList>
            <person name="Han D."/>
        </authorList>
    </citation>
    <scope>NUCLEOTIDE SEQUENCE [LARGE SCALE GENOMIC DNA]</scope>
    <source>
        <strain evidence="2 3">LB3P45</strain>
    </source>
</reference>
<dbReference type="RefSeq" id="WP_379857807.1">
    <property type="nucleotide sequence ID" value="NZ_JBHZQA010000004.1"/>
</dbReference>
<dbReference type="EMBL" id="JBHZQA010000004">
    <property type="protein sequence ID" value="MFE3848006.1"/>
    <property type="molecule type" value="Genomic_DNA"/>
</dbReference>
<protein>
    <submittedName>
        <fullName evidence="2">Glycosyltransferase family 2 protein</fullName>
    </submittedName>
</protein>
<dbReference type="InterPro" id="IPR029044">
    <property type="entry name" value="Nucleotide-diphossugar_trans"/>
</dbReference>
<comment type="caution">
    <text evidence="2">The sequence shown here is derived from an EMBL/GenBank/DDBJ whole genome shotgun (WGS) entry which is preliminary data.</text>
</comment>
<name>A0ABW6HLU2_9FLAO</name>
<accession>A0ABW6HLU2</accession>
<gene>
    <name evidence="2" type="ORF">ACFX5D_08535</name>
</gene>
<proteinExistence type="predicted"/>
<dbReference type="Proteomes" id="UP001600039">
    <property type="component" value="Unassembled WGS sequence"/>
</dbReference>